<evidence type="ECO:0000313" key="1">
    <source>
        <dbReference type="EMBL" id="QDL55504.1"/>
    </source>
</evidence>
<name>A0A515ES70_9BURK</name>
<protein>
    <submittedName>
        <fullName evidence="1">Uncharacterized protein</fullName>
    </submittedName>
</protein>
<dbReference type="RefSeq" id="WP_142812660.1">
    <property type="nucleotide sequence ID" value="NZ_CP036282.1"/>
</dbReference>
<proteinExistence type="predicted"/>
<reference evidence="2" key="2">
    <citation type="journal article" date="2020" name="Int. J. Syst. Evol. Microbiol.">
        <title>Genomic insights into a novel species Rhodoferax aquaticus sp. nov., isolated from freshwater.</title>
        <authorList>
            <person name="Li T."/>
            <person name="Zhuo Y."/>
            <person name="Jin C.Z."/>
            <person name="Wu X."/>
            <person name="Ko S.R."/>
            <person name="Jin F.J."/>
            <person name="Ahn C.Y."/>
            <person name="Oh H.M."/>
            <person name="Lee H.G."/>
            <person name="Jin L."/>
        </authorList>
    </citation>
    <scope>NUCLEOTIDE SEQUENCE [LARGE SCALE GENOMIC DNA]</scope>
    <source>
        <strain evidence="2">Gr-4</strain>
    </source>
</reference>
<dbReference type="EMBL" id="CP036282">
    <property type="protein sequence ID" value="QDL55504.1"/>
    <property type="molecule type" value="Genomic_DNA"/>
</dbReference>
<dbReference type="Proteomes" id="UP000317365">
    <property type="component" value="Chromosome"/>
</dbReference>
<dbReference type="AlphaFoldDB" id="A0A515ES70"/>
<reference evidence="2" key="1">
    <citation type="submission" date="2019-02" db="EMBL/GenBank/DDBJ databases">
        <title>Complete genome sequence of Rhodoferax sp. Gr-4.</title>
        <authorList>
            <person name="Jin L."/>
        </authorList>
    </citation>
    <scope>NUCLEOTIDE SEQUENCE [LARGE SCALE GENOMIC DNA]</scope>
    <source>
        <strain evidence="2">Gr-4</strain>
    </source>
</reference>
<organism evidence="1 2">
    <name type="scientific">Rhodoferax aquaticus</name>
    <dbReference type="NCBI Taxonomy" id="2527691"/>
    <lineage>
        <taxon>Bacteria</taxon>
        <taxon>Pseudomonadati</taxon>
        <taxon>Pseudomonadota</taxon>
        <taxon>Betaproteobacteria</taxon>
        <taxon>Burkholderiales</taxon>
        <taxon>Comamonadaceae</taxon>
        <taxon>Rhodoferax</taxon>
    </lineage>
</organism>
<gene>
    <name evidence="1" type="ORF">EXZ61_15725</name>
</gene>
<accession>A0A515ES70</accession>
<sequence>MIVLNSDKEIVRVDSWSDITDRAGFNGNLNPAEHTLVSIIGRYAFKDYVPCGLSNCHTPHGKGYIVVTKDGRETNIGKDCGRTYFGVDFETLSNKFDRDMTEKENREKLWNFYFRCEEVAEHVTTIRTEAYGANWVYKQLNALQNIREVPAPVVRRIAAMAKVRDQNVTYEREATEVEIEQLEQAQGRRLMRPHYVSILIGKLEGLEALFPENNLKVLLIDGVSERIKELNAANIDTLTFEQLRKWARWLGELDEVLERAARAVRSGRALLTQENLLKLSEASGLNSDEHELYVAYLKQLPKP</sequence>
<dbReference type="KEGG" id="rhg:EXZ61_15725"/>
<keyword evidence="2" id="KW-1185">Reference proteome</keyword>
<evidence type="ECO:0000313" key="2">
    <source>
        <dbReference type="Proteomes" id="UP000317365"/>
    </source>
</evidence>